<dbReference type="InterPro" id="IPR051720">
    <property type="entry name" value="rRNA_MeTrfase/Polyamine_Synth"/>
</dbReference>
<comment type="caution">
    <text evidence="1">The sequence shown here is derived from an EMBL/GenBank/DDBJ whole genome shotgun (WGS) entry which is preliminary data.</text>
</comment>
<dbReference type="EMBL" id="CAJFCJ010000020">
    <property type="protein sequence ID" value="CAD5124119.1"/>
    <property type="molecule type" value="Genomic_DNA"/>
</dbReference>
<dbReference type="Gene3D" id="3.40.50.150">
    <property type="entry name" value="Vaccinia Virus protein VP39"/>
    <property type="match status" value="1"/>
</dbReference>
<dbReference type="SUPFAM" id="SSF53335">
    <property type="entry name" value="S-adenosyl-L-methionine-dependent methyltransferases"/>
    <property type="match status" value="1"/>
</dbReference>
<dbReference type="Pfam" id="PF03602">
    <property type="entry name" value="Cons_hypoth95"/>
    <property type="match status" value="1"/>
</dbReference>
<evidence type="ECO:0000313" key="2">
    <source>
        <dbReference type="Proteomes" id="UP000549394"/>
    </source>
</evidence>
<dbReference type="InterPro" id="IPR029063">
    <property type="entry name" value="SAM-dependent_MTases_sf"/>
</dbReference>
<dbReference type="InterPro" id="IPR002052">
    <property type="entry name" value="DNA_methylase_N6_adenine_CS"/>
</dbReference>
<proteinExistence type="predicted"/>
<reference evidence="1 2" key="1">
    <citation type="submission" date="2020-08" db="EMBL/GenBank/DDBJ databases">
        <authorList>
            <person name="Hejnol A."/>
        </authorList>
    </citation>
    <scope>NUCLEOTIDE SEQUENCE [LARGE SCALE GENOMIC DNA]</scope>
</reference>
<dbReference type="PROSITE" id="PS00092">
    <property type="entry name" value="N6_MTASE"/>
    <property type="match status" value="1"/>
</dbReference>
<protein>
    <submittedName>
        <fullName evidence="1">DgyrCDS12422</fullName>
    </submittedName>
</protein>
<keyword evidence="2" id="KW-1185">Reference proteome</keyword>
<organism evidence="1 2">
    <name type="scientific">Dimorphilus gyrociliatus</name>
    <dbReference type="NCBI Taxonomy" id="2664684"/>
    <lineage>
        <taxon>Eukaryota</taxon>
        <taxon>Metazoa</taxon>
        <taxon>Spiralia</taxon>
        <taxon>Lophotrochozoa</taxon>
        <taxon>Annelida</taxon>
        <taxon>Polychaeta</taxon>
        <taxon>Polychaeta incertae sedis</taxon>
        <taxon>Dinophilidae</taxon>
        <taxon>Dimorphilus</taxon>
    </lineage>
</organism>
<gene>
    <name evidence="1" type="ORF">DGYR_LOCUS11708</name>
</gene>
<dbReference type="AlphaFoldDB" id="A0A7I8W7D5"/>
<dbReference type="GO" id="GO:0003676">
    <property type="term" value="F:nucleic acid binding"/>
    <property type="evidence" value="ECO:0007669"/>
    <property type="project" value="InterPro"/>
</dbReference>
<sequence length="214" mass="24288">MAHVKLKKLESILQEVETFNNPKVQLEQYPTTPHLSASVLHTIESRWNDINEKTIVDLGCGCGVLSIGAVVLGCNYCLSIDIDSDALEVCDTNIKDMEIDNVDLLQMDVLKVIDNEKFHKKFDTVITNPPFGTKNNSGIDMDFLKAAMWMSNSAIYSFHKTSTRKYILSKMGEWGYSSEVIAQLRFNIPQTYKFHKQKSVDIEVDVFRFTPNPS</sequence>
<dbReference type="OrthoDB" id="419617at2759"/>
<evidence type="ECO:0000313" key="1">
    <source>
        <dbReference type="EMBL" id="CAD5124119.1"/>
    </source>
</evidence>
<dbReference type="GO" id="GO:0008988">
    <property type="term" value="F:rRNA (adenine-N6-)-methyltransferase activity"/>
    <property type="evidence" value="ECO:0007669"/>
    <property type="project" value="TreeGrafter"/>
</dbReference>
<dbReference type="PANTHER" id="PTHR23290:SF0">
    <property type="entry name" value="RRNA N6-ADENOSINE-METHYLTRANSFERASE METTL5"/>
    <property type="match status" value="1"/>
</dbReference>
<dbReference type="CDD" id="cd02440">
    <property type="entry name" value="AdoMet_MTases"/>
    <property type="match status" value="1"/>
</dbReference>
<accession>A0A7I8W7D5</accession>
<dbReference type="Proteomes" id="UP000549394">
    <property type="component" value="Unassembled WGS sequence"/>
</dbReference>
<dbReference type="PANTHER" id="PTHR23290">
    <property type="entry name" value="RRNA N6-ADENOSINE-METHYLTRANSFERASE METTL5"/>
    <property type="match status" value="1"/>
</dbReference>
<name>A0A7I8W7D5_9ANNE</name>